<gene>
    <name evidence="1" type="ORF">AWB80_07364</name>
</gene>
<dbReference type="Proteomes" id="UP000054911">
    <property type="component" value="Unassembled WGS sequence"/>
</dbReference>
<accession>A0A158DSE8</accession>
<dbReference type="RefSeq" id="WP_143328207.1">
    <property type="nucleotide sequence ID" value="NZ_FCOE02000047.1"/>
</dbReference>
<comment type="caution">
    <text evidence="1">The sequence shown here is derived from an EMBL/GenBank/DDBJ whole genome shotgun (WGS) entry which is preliminary data.</text>
</comment>
<dbReference type="EMBL" id="FCOE02000047">
    <property type="protein sequence ID" value="SAK97498.1"/>
    <property type="molecule type" value="Genomic_DNA"/>
</dbReference>
<evidence type="ECO:0000313" key="1">
    <source>
        <dbReference type="EMBL" id="SAK97498.1"/>
    </source>
</evidence>
<reference evidence="1" key="1">
    <citation type="submission" date="2016-01" db="EMBL/GenBank/DDBJ databases">
        <authorList>
            <person name="Peeters C."/>
        </authorList>
    </citation>
    <scope>NUCLEOTIDE SEQUENCE [LARGE SCALE GENOMIC DNA]</scope>
    <source>
        <strain evidence="1">LMG 29323</strain>
    </source>
</reference>
<dbReference type="AlphaFoldDB" id="A0A158DSE8"/>
<organism evidence="1 2">
    <name type="scientific">Caballeronia pedi</name>
    <dbReference type="NCBI Taxonomy" id="1777141"/>
    <lineage>
        <taxon>Bacteria</taxon>
        <taxon>Pseudomonadati</taxon>
        <taxon>Pseudomonadota</taxon>
        <taxon>Betaproteobacteria</taxon>
        <taxon>Burkholderiales</taxon>
        <taxon>Burkholderiaceae</taxon>
        <taxon>Caballeronia</taxon>
    </lineage>
</organism>
<protein>
    <submittedName>
        <fullName evidence="1">Uncharacterized protein</fullName>
    </submittedName>
</protein>
<keyword evidence="2" id="KW-1185">Reference proteome</keyword>
<dbReference type="OrthoDB" id="9133536at2"/>
<proteinExistence type="predicted"/>
<name>A0A158DSE8_9BURK</name>
<sequence length="67" mass="7363">MNQYFTTTQGAITRLMKLKRELGGALMSTTIVGRRKDGREVSGLQAVLLNARNGQLACFVQASTMEE</sequence>
<evidence type="ECO:0000313" key="2">
    <source>
        <dbReference type="Proteomes" id="UP000054911"/>
    </source>
</evidence>